<evidence type="ECO:0000259" key="26">
    <source>
        <dbReference type="Pfam" id="PF00689"/>
    </source>
</evidence>
<dbReference type="GO" id="GO:0032585">
    <property type="term" value="C:multivesicular body membrane"/>
    <property type="evidence" value="ECO:0007669"/>
    <property type="project" value="UniProtKB-SubCell"/>
</dbReference>
<comment type="subunit">
    <text evidence="23">Interacts with MYCBP2; the interaction inhibits the ubiquitination of TSC2 by MYCBP2. Interacts with HDAC6; the interaction results in recruitment of HDAC6 to lysosomes to promote CTTN deacetylation.</text>
</comment>
<dbReference type="Gene3D" id="3.40.50.1000">
    <property type="entry name" value="HAD superfamily/HAD-like"/>
    <property type="match status" value="1"/>
</dbReference>
<dbReference type="InterPro" id="IPR047819">
    <property type="entry name" value="P5A-ATPase_N"/>
</dbReference>
<dbReference type="InterPro" id="IPR059000">
    <property type="entry name" value="ATPase_P-type_domA"/>
</dbReference>
<keyword evidence="16" id="KW-0458">Lysosome</keyword>
<protein>
    <recommendedName>
        <fullName evidence="24">Cation-transporting ATPase</fullName>
        <ecNumber evidence="24">7.2.2.-</ecNumber>
    </recommendedName>
</protein>
<proteinExistence type="inferred from homology"/>
<evidence type="ECO:0000256" key="23">
    <source>
        <dbReference type="ARBA" id="ARBA00065284"/>
    </source>
</evidence>
<dbReference type="GO" id="GO:0006874">
    <property type="term" value="P:intracellular calcium ion homeostasis"/>
    <property type="evidence" value="ECO:0007669"/>
    <property type="project" value="TreeGrafter"/>
</dbReference>
<evidence type="ECO:0000256" key="24">
    <source>
        <dbReference type="RuleBase" id="RU362082"/>
    </source>
</evidence>
<evidence type="ECO:0000256" key="18">
    <source>
        <dbReference type="ARBA" id="ARBA00049360"/>
    </source>
</evidence>
<dbReference type="InterPro" id="IPR036412">
    <property type="entry name" value="HAD-like_sf"/>
</dbReference>
<dbReference type="GO" id="GO:0010821">
    <property type="term" value="P:regulation of mitochondrion organization"/>
    <property type="evidence" value="ECO:0007669"/>
    <property type="project" value="UniProtKB-ARBA"/>
</dbReference>
<evidence type="ECO:0000256" key="13">
    <source>
        <dbReference type="ARBA" id="ARBA00022967"/>
    </source>
</evidence>
<evidence type="ECO:0000256" key="3">
    <source>
        <dbReference type="ARBA" id="ARBA00004542"/>
    </source>
</evidence>
<dbReference type="InterPro" id="IPR023298">
    <property type="entry name" value="ATPase_P-typ_TM_dom_sf"/>
</dbReference>
<dbReference type="PANTHER" id="PTHR45630:SF8">
    <property type="entry name" value="CATION-TRANSPORTING ATPASE"/>
    <property type="match status" value="1"/>
</dbReference>
<evidence type="ECO:0000256" key="8">
    <source>
        <dbReference type="ARBA" id="ARBA00022723"/>
    </source>
</evidence>
<evidence type="ECO:0000256" key="1">
    <source>
        <dbReference type="ARBA" id="ARBA00004107"/>
    </source>
</evidence>
<feature type="transmembrane region" description="Helical" evidence="24">
    <location>
        <begin position="1034"/>
        <end position="1056"/>
    </location>
</feature>
<dbReference type="Gene3D" id="3.40.1110.10">
    <property type="entry name" value="Calcium-transporting ATPase, cytoplasmic domain N"/>
    <property type="match status" value="1"/>
</dbReference>
<evidence type="ECO:0000259" key="27">
    <source>
        <dbReference type="Pfam" id="PF00690"/>
    </source>
</evidence>
<keyword evidence="12 24" id="KW-0460">Magnesium</keyword>
<evidence type="ECO:0000256" key="20">
    <source>
        <dbReference type="ARBA" id="ARBA00051772"/>
    </source>
</evidence>
<dbReference type="FunFam" id="3.40.1110.10:FF:000026">
    <property type="entry name" value="Cation-transporting ATPase"/>
    <property type="match status" value="1"/>
</dbReference>
<feature type="transmembrane region" description="Helical" evidence="24">
    <location>
        <begin position="966"/>
        <end position="988"/>
    </location>
</feature>
<dbReference type="SFLD" id="SFLDG00002">
    <property type="entry name" value="C1.7:_P-type_atpase_like"/>
    <property type="match status" value="1"/>
</dbReference>
<dbReference type="GO" id="GO:1905165">
    <property type="term" value="P:regulation of lysosomal protein catabolic process"/>
    <property type="evidence" value="ECO:0007669"/>
    <property type="project" value="UniProtKB-ARBA"/>
</dbReference>
<feature type="domain" description="P5B-type ATPase N-terminal" evidence="28">
    <location>
        <begin position="29"/>
        <end position="124"/>
    </location>
</feature>
<dbReference type="CDD" id="cd07542">
    <property type="entry name" value="P-type_ATPase_cation"/>
    <property type="match status" value="1"/>
</dbReference>
<dbReference type="PROSITE" id="PS00154">
    <property type="entry name" value="ATPASE_E1_E2"/>
    <property type="match status" value="1"/>
</dbReference>
<evidence type="ECO:0000313" key="29">
    <source>
        <dbReference type="EMBL" id="KAJ8021797.1"/>
    </source>
</evidence>
<accession>A0A9Q1BEM7</accession>
<dbReference type="Gene3D" id="2.70.150.10">
    <property type="entry name" value="Calcium-transporting ATPase, cytoplasmic transduction domain A"/>
    <property type="match status" value="1"/>
</dbReference>
<dbReference type="InterPro" id="IPR018303">
    <property type="entry name" value="ATPase_P-typ_P_site"/>
</dbReference>
<dbReference type="NCBIfam" id="TIGR01494">
    <property type="entry name" value="ATPase_P-type"/>
    <property type="match status" value="2"/>
</dbReference>
<evidence type="ECO:0000256" key="6">
    <source>
        <dbReference type="ARBA" id="ARBA00022553"/>
    </source>
</evidence>
<dbReference type="GO" id="GO:0043025">
    <property type="term" value="C:neuronal cell body"/>
    <property type="evidence" value="ECO:0007669"/>
    <property type="project" value="UniProtKB-ARBA"/>
</dbReference>
<dbReference type="EMBL" id="JAIZAY010000021">
    <property type="protein sequence ID" value="KAJ8021797.1"/>
    <property type="molecule type" value="Genomic_DNA"/>
</dbReference>
<dbReference type="FunFam" id="1.20.1110.10:FF:000023">
    <property type="entry name" value="Cation-transporting ATPase"/>
    <property type="match status" value="1"/>
</dbReference>
<feature type="transmembrane region" description="Helical" evidence="24">
    <location>
        <begin position="44"/>
        <end position="64"/>
    </location>
</feature>
<dbReference type="GO" id="GO:0019829">
    <property type="term" value="F:ATPase-coupled monoatomic cation transmembrane transporter activity"/>
    <property type="evidence" value="ECO:0007669"/>
    <property type="project" value="UniProtKB-UniRule"/>
</dbReference>
<evidence type="ECO:0000256" key="17">
    <source>
        <dbReference type="ARBA" id="ARBA00023329"/>
    </source>
</evidence>
<dbReference type="GO" id="GO:0005524">
    <property type="term" value="F:ATP binding"/>
    <property type="evidence" value="ECO:0007669"/>
    <property type="project" value="UniProtKB-UniRule"/>
</dbReference>
<dbReference type="Proteomes" id="UP001152320">
    <property type="component" value="Chromosome 21"/>
</dbReference>
<comment type="catalytic activity">
    <reaction evidence="20">
        <text>spermine(out) + ATP + H2O = spermine(in) + ADP + phosphate + H(+)</text>
        <dbReference type="Rhea" id="RHEA:63368"/>
        <dbReference type="ChEBI" id="CHEBI:15377"/>
        <dbReference type="ChEBI" id="CHEBI:15378"/>
        <dbReference type="ChEBI" id="CHEBI:30616"/>
        <dbReference type="ChEBI" id="CHEBI:43474"/>
        <dbReference type="ChEBI" id="CHEBI:45725"/>
        <dbReference type="ChEBI" id="CHEBI:456216"/>
    </reaction>
</comment>
<keyword evidence="8 24" id="KW-0479">Metal-binding</keyword>
<dbReference type="PRINTS" id="PR00121">
    <property type="entry name" value="NAKATPASE"/>
</dbReference>
<dbReference type="GO" id="GO:0061462">
    <property type="term" value="P:protein localization to lysosome"/>
    <property type="evidence" value="ECO:0007669"/>
    <property type="project" value="UniProtKB-ARBA"/>
</dbReference>
<evidence type="ECO:0000313" key="30">
    <source>
        <dbReference type="Proteomes" id="UP001152320"/>
    </source>
</evidence>
<dbReference type="InterPro" id="IPR006544">
    <property type="entry name" value="P-type_TPase_V"/>
</dbReference>
<dbReference type="GO" id="GO:0015662">
    <property type="term" value="F:P-type ion transporter activity"/>
    <property type="evidence" value="ECO:0007669"/>
    <property type="project" value="InterPro"/>
</dbReference>
<dbReference type="PANTHER" id="PTHR45630">
    <property type="entry name" value="CATION-TRANSPORTING ATPASE-RELATED"/>
    <property type="match status" value="1"/>
</dbReference>
<gene>
    <name evidence="29" type="ORF">HOLleu_39094</name>
</gene>
<feature type="transmembrane region" description="Helical" evidence="24">
    <location>
        <begin position="1159"/>
        <end position="1184"/>
    </location>
</feature>
<keyword evidence="5" id="KW-0813">Transport</keyword>
<dbReference type="Pfam" id="PF00690">
    <property type="entry name" value="Cation_ATPase_N"/>
    <property type="match status" value="1"/>
</dbReference>
<evidence type="ECO:0000256" key="22">
    <source>
        <dbReference type="ARBA" id="ARBA00060400"/>
    </source>
</evidence>
<dbReference type="SUPFAM" id="SSF81660">
    <property type="entry name" value="Metal cation-transporting ATPase, ATP-binding domain N"/>
    <property type="match status" value="1"/>
</dbReference>
<evidence type="ECO:0000256" key="5">
    <source>
        <dbReference type="ARBA" id="ARBA00022448"/>
    </source>
</evidence>
<dbReference type="GO" id="GO:0043005">
    <property type="term" value="C:neuron projection"/>
    <property type="evidence" value="ECO:0007669"/>
    <property type="project" value="UniProtKB-ARBA"/>
</dbReference>
<dbReference type="GO" id="GO:0061909">
    <property type="term" value="P:autophagosome-lysosome fusion"/>
    <property type="evidence" value="ECO:0007669"/>
    <property type="project" value="UniProtKB-ARBA"/>
</dbReference>
<feature type="transmembrane region" description="Helical" evidence="24">
    <location>
        <begin position="1118"/>
        <end position="1139"/>
    </location>
</feature>
<keyword evidence="17" id="KW-0968">Cytoplasmic vesicle</keyword>
<keyword evidence="9 24" id="KW-0547">Nucleotide-binding</keyword>
<dbReference type="FunFam" id="2.70.150.10:FF:000060">
    <property type="entry name" value="Cation-transporting ATPase"/>
    <property type="match status" value="1"/>
</dbReference>
<keyword evidence="13 24" id="KW-1278">Translocase</keyword>
<dbReference type="GO" id="GO:1903543">
    <property type="term" value="P:positive regulation of exosomal secretion"/>
    <property type="evidence" value="ECO:0007669"/>
    <property type="project" value="UniProtKB-ARBA"/>
</dbReference>
<comment type="catalytic activity">
    <reaction evidence="19">
        <text>spermidine(out) + ATP + H2O = spermidine(in) + ADP + phosphate + H(+)</text>
        <dbReference type="Rhea" id="RHEA:29999"/>
        <dbReference type="ChEBI" id="CHEBI:15377"/>
        <dbReference type="ChEBI" id="CHEBI:15378"/>
        <dbReference type="ChEBI" id="CHEBI:30616"/>
        <dbReference type="ChEBI" id="CHEBI:43474"/>
        <dbReference type="ChEBI" id="CHEBI:57834"/>
        <dbReference type="ChEBI" id="CHEBI:456216"/>
    </reaction>
</comment>
<dbReference type="InterPro" id="IPR023299">
    <property type="entry name" value="ATPase_P-typ_cyto_dom_N"/>
</dbReference>
<dbReference type="InterPro" id="IPR001757">
    <property type="entry name" value="P_typ_ATPase"/>
</dbReference>
<evidence type="ECO:0000256" key="10">
    <source>
        <dbReference type="ARBA" id="ARBA00022753"/>
    </source>
</evidence>
<evidence type="ECO:0000256" key="21">
    <source>
        <dbReference type="ARBA" id="ARBA00053898"/>
    </source>
</evidence>
<sequence length="1242" mass="139514">MNHQSGSRGYTNIKVYPAAYTSVLNHGDENEMHITGYRTSLPKFIITIIFSIFSCGLLQLVFYWKPVWCLKSTSRKCPLSEATKVLLQNPFFEAFVEEVETRKIRKHLTDILPQPAQNQAQNLSESLVHYSISEQAVDITTAQGEAKIYHQSSVLSSGESDLEDDRKALIRSQREEPSEDEKYLFRSFQHKKEVFYWDTRSNSFHTICGLEKGIELSRFYQFRGYSKNVQEIRRDVYGLNEIRVDVKSYFKLFVEEILNPFYVFQIFSVILWCLEEYYYYAACIVAILVISLSISLYETRKQSITLRDMVAHSSTVSVLRESGDVDEVDSSTLVPGDIILVPRKGCVMSCDAALLSGNCIVNESMLTGESVPVTKTPLPNPPPTEGAPITCYDPDTHKRHTLFGGTHVIQTRSHGPERVRAVIIRTGFHTMKGDLVRSILFPKPVGFKFYKDSMKFIGMLGVLALTGIIYSIGILIHVKACVEDIVYKALDIITIAVPPSLPAAMTVGTVYAQARLKRQGIFCISPQRINVCGKLKLICFDKTGTLTEDGLDLWGVVPLQDRHFLPAVQKPSELTQGPIVAAMATCHSLTMIDNKLSGDPLDLKMFEATYWILEEPDIESNELDTIATTVVRPRSNETLYAQGNSELNQYEIGILRQFPFSSSLQRMSVVTRTLDAKNMDVYSKGSPEMISSLCNKDTIPLDFHQVLQSYTQQGFRVLALAWKQLDPKVPWHHVHKVQRKDIENNLTFLGLLVMQNALKNATTPVINELHNANIRTVMVTGDNMLTALSVARECKMVPSSGKVIVVKATEPSQDAPAHIQWTYDKDKVECSPARDSSPYYQRTMNGDIPSSTEFCFAISGASFAIIRNHFPDLLPKIVQRGTVFARMSPDQKSQLIEAFQDMSYCVGMCGDGANDCGALKMAHAGISLSEAEASVASPFTSKVPDISCVPTVIKEGRAALVTSFGIFKFMALYSVVQFVSVVILYWINSNLGDLQFLYVDLVITTTVAILMGYNNAYPRLVKERPPGSLFSPPILFSIILQVFLVAAFQGLAYFSLHLQSWFDYKPHEPVPCSAGGDADDNILCPEDTVVFIMSSFQYIILAAAFSKGPPYRLPIWKNYLFVLDVIFLSACTSALILIPARWGFLKDFLQIDLKVNREIWYPLCIMGMVAVYAILAFTLEAFIVDNSSVKSCFRRLRCKRQPKNKYKLIEKEICEDKNWPPVENSEIPNNSINHSMVINEAR</sequence>
<dbReference type="GO" id="GO:0016887">
    <property type="term" value="F:ATP hydrolysis activity"/>
    <property type="evidence" value="ECO:0007669"/>
    <property type="project" value="InterPro"/>
</dbReference>
<feature type="transmembrane region" description="Helical" evidence="24">
    <location>
        <begin position="252"/>
        <end position="271"/>
    </location>
</feature>
<evidence type="ECO:0000256" key="2">
    <source>
        <dbReference type="ARBA" id="ARBA00004155"/>
    </source>
</evidence>
<evidence type="ECO:0000256" key="4">
    <source>
        <dbReference type="ARBA" id="ARBA00006000"/>
    </source>
</evidence>
<evidence type="ECO:0000256" key="11">
    <source>
        <dbReference type="ARBA" id="ARBA00022840"/>
    </source>
</evidence>
<keyword evidence="11 24" id="KW-0067">ATP-binding</keyword>
<dbReference type="InterPro" id="IPR008250">
    <property type="entry name" value="ATPase_P-typ_transduc_dom_A_sf"/>
</dbReference>
<dbReference type="SUPFAM" id="SSF81653">
    <property type="entry name" value="Calcium ATPase, transduction domain A"/>
    <property type="match status" value="1"/>
</dbReference>
<evidence type="ECO:0000256" key="19">
    <source>
        <dbReference type="ARBA" id="ARBA00050445"/>
    </source>
</evidence>
<keyword evidence="30" id="KW-1185">Reference proteome</keyword>
<dbReference type="Pfam" id="PF00689">
    <property type="entry name" value="Cation_ATPase_C"/>
    <property type="match status" value="1"/>
</dbReference>
<dbReference type="GO" id="GO:0015203">
    <property type="term" value="F:polyamine transmembrane transporter activity"/>
    <property type="evidence" value="ECO:0007669"/>
    <property type="project" value="TreeGrafter"/>
</dbReference>
<dbReference type="FunFam" id="3.40.50.1000:FF:000045">
    <property type="entry name" value="Cation-transporting ATPase"/>
    <property type="match status" value="1"/>
</dbReference>
<dbReference type="GO" id="GO:0006882">
    <property type="term" value="P:intracellular zinc ion homeostasis"/>
    <property type="evidence" value="ECO:0007669"/>
    <property type="project" value="UniProtKB-ARBA"/>
</dbReference>
<evidence type="ECO:0000256" key="14">
    <source>
        <dbReference type="ARBA" id="ARBA00022989"/>
    </source>
</evidence>
<feature type="transmembrane region" description="Helical" evidence="24">
    <location>
        <begin position="456"/>
        <end position="478"/>
    </location>
</feature>
<comment type="caution">
    <text evidence="29">The sequence shown here is derived from an EMBL/GenBank/DDBJ whole genome shotgun (WGS) entry which is preliminary data.</text>
</comment>
<dbReference type="InterPro" id="IPR047821">
    <property type="entry name" value="P5B-type_ATPase"/>
</dbReference>
<dbReference type="GO" id="GO:0000421">
    <property type="term" value="C:autophagosome membrane"/>
    <property type="evidence" value="ECO:0007669"/>
    <property type="project" value="UniProtKB-SubCell"/>
</dbReference>
<dbReference type="GO" id="GO:0034599">
    <property type="term" value="P:cellular response to oxidative stress"/>
    <property type="evidence" value="ECO:0007669"/>
    <property type="project" value="UniProtKB-ARBA"/>
</dbReference>
<evidence type="ECO:0000256" key="15">
    <source>
        <dbReference type="ARBA" id="ARBA00023136"/>
    </source>
</evidence>
<feature type="domain" description="P-type ATPase A" evidence="25">
    <location>
        <begin position="313"/>
        <end position="439"/>
    </location>
</feature>
<dbReference type="InterPro" id="IPR023214">
    <property type="entry name" value="HAD_sf"/>
</dbReference>
<dbReference type="SUPFAM" id="SSF56784">
    <property type="entry name" value="HAD-like"/>
    <property type="match status" value="1"/>
</dbReference>
<dbReference type="Pfam" id="PF12409">
    <property type="entry name" value="P5-ATPase"/>
    <property type="match status" value="1"/>
</dbReference>
<dbReference type="EC" id="7.2.2.-" evidence="24"/>
<dbReference type="AlphaFoldDB" id="A0A9Q1BEM7"/>
<dbReference type="Pfam" id="PF00122">
    <property type="entry name" value="E1-E2_ATPase"/>
    <property type="match status" value="1"/>
</dbReference>
<evidence type="ECO:0000256" key="9">
    <source>
        <dbReference type="ARBA" id="ARBA00022741"/>
    </source>
</evidence>
<evidence type="ECO:0000259" key="25">
    <source>
        <dbReference type="Pfam" id="PF00122"/>
    </source>
</evidence>
<dbReference type="InterPro" id="IPR006068">
    <property type="entry name" value="ATPase_P-typ_cation-transptr_C"/>
</dbReference>
<feature type="transmembrane region" description="Helical" evidence="24">
    <location>
        <begin position="1088"/>
        <end position="1106"/>
    </location>
</feature>
<evidence type="ECO:0000259" key="28">
    <source>
        <dbReference type="Pfam" id="PF12409"/>
    </source>
</evidence>
<keyword evidence="15 24" id="KW-0472">Membrane</keyword>
<keyword evidence="14 24" id="KW-1133">Transmembrane helix</keyword>
<evidence type="ECO:0000256" key="7">
    <source>
        <dbReference type="ARBA" id="ARBA00022692"/>
    </source>
</evidence>
<dbReference type="PRINTS" id="PR00119">
    <property type="entry name" value="CATATPASE"/>
</dbReference>
<dbReference type="NCBIfam" id="TIGR01657">
    <property type="entry name" value="P-ATPase-V"/>
    <property type="match status" value="1"/>
</dbReference>
<comment type="similarity">
    <text evidence="4 24">Belongs to the cation transport ATPase (P-type) (TC 3.A.3) family. Type V subfamily.</text>
</comment>
<dbReference type="GO" id="GO:0005765">
    <property type="term" value="C:lysosomal membrane"/>
    <property type="evidence" value="ECO:0007669"/>
    <property type="project" value="UniProtKB-SubCell"/>
</dbReference>
<dbReference type="Gene3D" id="1.20.1110.10">
    <property type="entry name" value="Calcium-transporting ATPase, transmembrane domain"/>
    <property type="match status" value="2"/>
</dbReference>
<dbReference type="GO" id="GO:0046872">
    <property type="term" value="F:metal ion binding"/>
    <property type="evidence" value="ECO:0007669"/>
    <property type="project" value="UniProtKB-UniRule"/>
</dbReference>
<dbReference type="InterPro" id="IPR004014">
    <property type="entry name" value="ATPase_P-typ_cation-transptr_N"/>
</dbReference>
<feature type="transmembrane region" description="Helical" evidence="24">
    <location>
        <begin position="277"/>
        <end position="297"/>
    </location>
</feature>
<keyword evidence="6" id="KW-0597">Phosphoprotein</keyword>
<keyword evidence="10" id="KW-0967">Endosome</keyword>
<feature type="transmembrane region" description="Helical" evidence="24">
    <location>
        <begin position="994"/>
        <end position="1013"/>
    </location>
</feature>
<dbReference type="OrthoDB" id="48943at2759"/>
<dbReference type="SFLD" id="SFLDF00027">
    <property type="entry name" value="p-type_atpase"/>
    <property type="match status" value="1"/>
</dbReference>
<dbReference type="SFLD" id="SFLDS00003">
    <property type="entry name" value="Haloacid_Dehalogenase"/>
    <property type="match status" value="1"/>
</dbReference>
<evidence type="ECO:0000256" key="12">
    <source>
        <dbReference type="ARBA" id="ARBA00022842"/>
    </source>
</evidence>
<feature type="domain" description="Cation-transporting P-type ATPase N-terminal" evidence="27">
    <location>
        <begin position="230"/>
        <end position="272"/>
    </location>
</feature>
<comment type="catalytic activity">
    <reaction evidence="18 24">
        <text>ATP + H2O = ADP + phosphate + H(+)</text>
        <dbReference type="Rhea" id="RHEA:13065"/>
        <dbReference type="ChEBI" id="CHEBI:15377"/>
        <dbReference type="ChEBI" id="CHEBI:15378"/>
        <dbReference type="ChEBI" id="CHEBI:30616"/>
        <dbReference type="ChEBI" id="CHEBI:43474"/>
        <dbReference type="ChEBI" id="CHEBI:456216"/>
    </reaction>
</comment>
<keyword evidence="7 24" id="KW-0812">Transmembrane</keyword>
<reference evidence="29" key="1">
    <citation type="submission" date="2021-10" db="EMBL/GenBank/DDBJ databases">
        <title>Tropical sea cucumber genome reveals ecological adaptation and Cuvierian tubules defense mechanism.</title>
        <authorList>
            <person name="Chen T."/>
        </authorList>
    </citation>
    <scope>NUCLEOTIDE SEQUENCE</scope>
    <source>
        <strain evidence="29">Nanhai2018</strain>
        <tissue evidence="29">Muscle</tissue>
    </source>
</reference>
<feature type="transmembrane region" description="Helical" evidence="24">
    <location>
        <begin position="490"/>
        <end position="512"/>
    </location>
</feature>
<organism evidence="29 30">
    <name type="scientific">Holothuria leucospilota</name>
    <name type="common">Black long sea cucumber</name>
    <name type="synonym">Mertensiothuria leucospilota</name>
    <dbReference type="NCBI Taxonomy" id="206669"/>
    <lineage>
        <taxon>Eukaryota</taxon>
        <taxon>Metazoa</taxon>
        <taxon>Echinodermata</taxon>
        <taxon>Eleutherozoa</taxon>
        <taxon>Echinozoa</taxon>
        <taxon>Holothuroidea</taxon>
        <taxon>Aspidochirotacea</taxon>
        <taxon>Aspidochirotida</taxon>
        <taxon>Holothuriidae</taxon>
        <taxon>Holothuria</taxon>
    </lineage>
</organism>
<evidence type="ECO:0000256" key="16">
    <source>
        <dbReference type="ARBA" id="ARBA00023228"/>
    </source>
</evidence>
<feature type="domain" description="Cation-transporting P-type ATPase C-terminal" evidence="26">
    <location>
        <begin position="993"/>
        <end position="1168"/>
    </location>
</feature>
<dbReference type="Pfam" id="PF13246">
    <property type="entry name" value="Cation_ATPase"/>
    <property type="match status" value="1"/>
</dbReference>
<name>A0A9Q1BEM7_HOLLE</name>
<comment type="subcellular location">
    <subcellularLocation>
        <location evidence="3">Cytoplasmic vesicle</location>
        <location evidence="3">Autophagosome membrane</location>
        <topology evidence="3">Multi-pass membrane protein</topology>
    </subcellularLocation>
    <subcellularLocation>
        <location evidence="22">Endosome</location>
        <location evidence="22">Multivesicular body membrane</location>
        <topology evidence="22">Multi-pass membrane protein</topology>
    </subcellularLocation>
    <subcellularLocation>
        <location evidence="1">Late endosome membrane</location>
        <topology evidence="1">Multi-pass membrane protein</topology>
    </subcellularLocation>
    <subcellularLocation>
        <location evidence="2">Lysosome membrane</location>
        <topology evidence="2">Multi-pass membrane protein</topology>
    </subcellularLocation>
    <subcellularLocation>
        <location evidence="24">Membrane</location>
        <topology evidence="24">Multi-pass membrane protein</topology>
    </subcellularLocation>
</comment>
<dbReference type="InterPro" id="IPR044492">
    <property type="entry name" value="P_typ_ATPase_HD_dom"/>
</dbReference>
<dbReference type="GO" id="GO:1900180">
    <property type="term" value="P:regulation of protein localization to nucleus"/>
    <property type="evidence" value="ECO:0007669"/>
    <property type="project" value="UniProtKB-ARBA"/>
</dbReference>
<comment type="function">
    <text evidence="21">ATPase which acts as a lysosomal polyamine exporter with high affinity for spermine. Also stimulates cellular uptake of polyamines and protects against polyamine toxicity. Plays a role in intracellular cation homeostasis and the maintenance of neuronal integrity. Contributes to cellular zinc homeostasis. Confers cellular protection against Mn(2+) and Zn(2+) toxicity and mitochondrial stress. Required for proper lysosomal and mitochondrial maintenance. Regulates the autophagy-lysosome pathway through the control of SYT11 expression at both transcriptional and post-translational levels. Facilitates recruitment of deacetylase HDAC6 to lysosomes to deacetylate CTTN, leading to actin polymerization, promotion of autophagosome-lysosome fusion and completion of autophagy. Promotes secretion of exosomes as well as secretion of SCNA via exosomes. Plays a role in lipid homeostasis.</text>
</comment>
<dbReference type="SUPFAM" id="SSF81665">
    <property type="entry name" value="Calcium ATPase, transmembrane domain M"/>
    <property type="match status" value="1"/>
</dbReference>